<name>A0A3Q2Y681_HIPCM</name>
<comment type="similarity">
    <text evidence="1">Belongs to the myozenin family.</text>
</comment>
<dbReference type="PANTHER" id="PTHR15941:SF16">
    <property type="entry name" value="MYOZENIN 3A-RELATED"/>
    <property type="match status" value="1"/>
</dbReference>
<accession>A0A3Q2Y681</accession>
<reference evidence="3" key="1">
    <citation type="submission" date="2025-08" db="UniProtKB">
        <authorList>
            <consortium name="Ensembl"/>
        </authorList>
    </citation>
    <scope>IDENTIFICATION</scope>
</reference>
<protein>
    <submittedName>
        <fullName evidence="3">Myozenin 3a</fullName>
    </submittedName>
</protein>
<dbReference type="Proteomes" id="UP000264820">
    <property type="component" value="Unplaced"/>
</dbReference>
<dbReference type="GO" id="GO:0031433">
    <property type="term" value="F:telethonin binding"/>
    <property type="evidence" value="ECO:0007669"/>
    <property type="project" value="TreeGrafter"/>
</dbReference>
<dbReference type="GO" id="GO:0030018">
    <property type="term" value="C:Z disc"/>
    <property type="evidence" value="ECO:0007669"/>
    <property type="project" value="InterPro"/>
</dbReference>
<keyword evidence="2" id="KW-0597">Phosphoprotein</keyword>
<dbReference type="GeneTree" id="ENSGT00950000183027"/>
<dbReference type="InterPro" id="IPR008438">
    <property type="entry name" value="MYOZ"/>
</dbReference>
<dbReference type="OrthoDB" id="9887337at2759"/>
<dbReference type="GO" id="GO:0015629">
    <property type="term" value="C:actin cytoskeleton"/>
    <property type="evidence" value="ECO:0007669"/>
    <property type="project" value="TreeGrafter"/>
</dbReference>
<evidence type="ECO:0000256" key="1">
    <source>
        <dbReference type="ARBA" id="ARBA00009126"/>
    </source>
</evidence>
<dbReference type="Ensembl" id="ENSHCOT00000020431.1">
    <property type="protein sequence ID" value="ENSHCOP00000013179.1"/>
    <property type="gene ID" value="ENSHCOG00000016301.1"/>
</dbReference>
<dbReference type="AlphaFoldDB" id="A0A3Q2Y681"/>
<dbReference type="RefSeq" id="XP_019730416.1">
    <property type="nucleotide sequence ID" value="XM_019874857.1"/>
</dbReference>
<organism evidence="3 4">
    <name type="scientific">Hippocampus comes</name>
    <name type="common">Tiger tail seahorse</name>
    <dbReference type="NCBI Taxonomy" id="109280"/>
    <lineage>
        <taxon>Eukaryota</taxon>
        <taxon>Metazoa</taxon>
        <taxon>Chordata</taxon>
        <taxon>Craniata</taxon>
        <taxon>Vertebrata</taxon>
        <taxon>Euteleostomi</taxon>
        <taxon>Actinopterygii</taxon>
        <taxon>Neopterygii</taxon>
        <taxon>Teleostei</taxon>
        <taxon>Neoteleostei</taxon>
        <taxon>Acanthomorphata</taxon>
        <taxon>Syngnathiaria</taxon>
        <taxon>Syngnathiformes</taxon>
        <taxon>Syngnathoidei</taxon>
        <taxon>Syngnathidae</taxon>
        <taxon>Hippocampus</taxon>
    </lineage>
</organism>
<dbReference type="Pfam" id="PF05556">
    <property type="entry name" value="Calsarcin"/>
    <property type="match status" value="1"/>
</dbReference>
<evidence type="ECO:0000313" key="3">
    <source>
        <dbReference type="Ensembl" id="ENSHCOP00000013179.1"/>
    </source>
</evidence>
<dbReference type="GeneID" id="109518790"/>
<dbReference type="STRING" id="109280.ENSHCOP00000013179"/>
<proteinExistence type="inferred from homology"/>
<dbReference type="GO" id="GO:0003779">
    <property type="term" value="F:actin binding"/>
    <property type="evidence" value="ECO:0007669"/>
    <property type="project" value="TreeGrafter"/>
</dbReference>
<reference evidence="3" key="2">
    <citation type="submission" date="2025-09" db="UniProtKB">
        <authorList>
            <consortium name="Ensembl"/>
        </authorList>
    </citation>
    <scope>IDENTIFICATION</scope>
</reference>
<dbReference type="PANTHER" id="PTHR15941">
    <property type="entry name" value="MYOZENIN"/>
    <property type="match status" value="1"/>
</dbReference>
<keyword evidence="4" id="KW-1185">Reference proteome</keyword>
<sequence length="255" mass="28852">MMSMQSGLDDVTKQRMLQAQMLSKEARGRRLNMGKKVSVPKDVMIEELTLPSNRGSRMFQARQRRAERFTVENADNSAYNTMSAHPVAVPPPQIIQKPQGGKENHALPLPGKHSLVMNLQKTVAKKGSPDVLAPGYAAPLKEIPHEKFNTTVIPRFYWSPWREALRHDKELLESLNVQLPLPKSHQLTHYRCFNRSPMPFGGALSSKRVIPVISYEAQESQNLPGAILERMCYRPNFNRAPRGWGGFQCPESNEL</sequence>
<dbReference type="KEGG" id="hcq:109518790"/>
<dbReference type="GO" id="GO:0051373">
    <property type="term" value="F:FATZ binding"/>
    <property type="evidence" value="ECO:0007669"/>
    <property type="project" value="TreeGrafter"/>
</dbReference>
<evidence type="ECO:0000256" key="2">
    <source>
        <dbReference type="ARBA" id="ARBA00022553"/>
    </source>
</evidence>
<evidence type="ECO:0000313" key="4">
    <source>
        <dbReference type="Proteomes" id="UP000264820"/>
    </source>
</evidence>
<dbReference type="OMA" id="DYSPESN"/>